<dbReference type="PANTHER" id="PTHR32153">
    <property type="entry name" value="OJ000223_09.16 PROTEIN"/>
    <property type="match status" value="1"/>
</dbReference>
<dbReference type="Gene3D" id="3.80.10.10">
    <property type="entry name" value="Ribonuclease Inhibitor"/>
    <property type="match status" value="1"/>
</dbReference>
<dbReference type="Gramene" id="AET5Gv21196000.4">
    <property type="protein sequence ID" value="AET5Gv21196000.4"/>
    <property type="gene ID" value="AET5Gv21196000"/>
</dbReference>
<evidence type="ECO:0000313" key="3">
    <source>
        <dbReference type="EnsemblPlants" id="AET5Gv21196000.4"/>
    </source>
</evidence>
<sequence>MRTGSARSPTNSSSESSSASTCPRRSAPAHSPRAVRRRHLPHQLSVLIFQIHHFRGATPVQTMDAFTAALLSVCAPAERSCECQHSRAIKVIGLCFYLSAPHLSSIGSAVDGVVSRGKTKRIEFRISPPPTDNTALQLTEFGQQFMSFFRAYQVTFRWLTRLRLKSLAFGDSDITDLIRACDKLRFFNMRFCRLVNHGSALKIDTPCSGLQELEFMHFLCKEIELICVPKLRTVLCHSWFYKNPPLRLGYVPELRKISLDCEAKVWPVPFLLSECLSSSAMNLLKLHLNFRHKMIWIQPEHPKQLTAIFRNLSDLSLSEIFPECDLSWTLFILEAAPALQKFTLSRTRHACDIAFEDNAEKTNVVWEPSKDFKHMNLKSLTIDGFEEEDKVTNYIRLVMERAVGLKRIELRGEGCKKCDAIDPRTSQVDETRRHRIKELLTNGSSSSVERIMR</sequence>
<feature type="compositionally biased region" description="Low complexity" evidence="1">
    <location>
        <begin position="1"/>
        <end position="29"/>
    </location>
</feature>
<protein>
    <recommendedName>
        <fullName evidence="2">At1g61320/AtMIF1 LRR domain-containing protein</fullName>
    </recommendedName>
</protein>
<reference evidence="3" key="4">
    <citation type="submission" date="2019-03" db="UniProtKB">
        <authorList>
            <consortium name="EnsemblPlants"/>
        </authorList>
    </citation>
    <scope>IDENTIFICATION</scope>
</reference>
<dbReference type="Proteomes" id="UP000015105">
    <property type="component" value="Chromosome 5D"/>
</dbReference>
<dbReference type="InterPro" id="IPR044997">
    <property type="entry name" value="F-box_plant"/>
</dbReference>
<reference evidence="4" key="1">
    <citation type="journal article" date="2014" name="Science">
        <title>Ancient hybridizations among the ancestral genomes of bread wheat.</title>
        <authorList>
            <consortium name="International Wheat Genome Sequencing Consortium,"/>
            <person name="Marcussen T."/>
            <person name="Sandve S.R."/>
            <person name="Heier L."/>
            <person name="Spannagl M."/>
            <person name="Pfeifer M."/>
            <person name="Jakobsen K.S."/>
            <person name="Wulff B.B."/>
            <person name="Steuernagel B."/>
            <person name="Mayer K.F."/>
            <person name="Olsen O.A."/>
        </authorList>
    </citation>
    <scope>NUCLEOTIDE SEQUENCE [LARGE SCALE GENOMIC DNA]</scope>
    <source>
        <strain evidence="4">cv. AL8/78</strain>
    </source>
</reference>
<dbReference type="Pfam" id="PF23622">
    <property type="entry name" value="LRR_At1g61320_AtMIF1"/>
    <property type="match status" value="1"/>
</dbReference>
<evidence type="ECO:0000256" key="1">
    <source>
        <dbReference type="SAM" id="MobiDB-lite"/>
    </source>
</evidence>
<accession>A0A453MII4</accession>
<reference evidence="3" key="3">
    <citation type="journal article" date="2017" name="Nature">
        <title>Genome sequence of the progenitor of the wheat D genome Aegilops tauschii.</title>
        <authorList>
            <person name="Luo M.C."/>
            <person name="Gu Y.Q."/>
            <person name="Puiu D."/>
            <person name="Wang H."/>
            <person name="Twardziok S.O."/>
            <person name="Deal K.R."/>
            <person name="Huo N."/>
            <person name="Zhu T."/>
            <person name="Wang L."/>
            <person name="Wang Y."/>
            <person name="McGuire P.E."/>
            <person name="Liu S."/>
            <person name="Long H."/>
            <person name="Ramasamy R.K."/>
            <person name="Rodriguez J.C."/>
            <person name="Van S.L."/>
            <person name="Yuan L."/>
            <person name="Wang Z."/>
            <person name="Xia Z."/>
            <person name="Xiao L."/>
            <person name="Anderson O.D."/>
            <person name="Ouyang S."/>
            <person name="Liang Y."/>
            <person name="Zimin A.V."/>
            <person name="Pertea G."/>
            <person name="Qi P."/>
            <person name="Bennetzen J.L."/>
            <person name="Dai X."/>
            <person name="Dawson M.W."/>
            <person name="Muller H.G."/>
            <person name="Kugler K."/>
            <person name="Rivarola-Duarte L."/>
            <person name="Spannagl M."/>
            <person name="Mayer K.F.X."/>
            <person name="Lu F.H."/>
            <person name="Bevan M.W."/>
            <person name="Leroy P."/>
            <person name="Li P."/>
            <person name="You F.M."/>
            <person name="Sun Q."/>
            <person name="Liu Z."/>
            <person name="Lyons E."/>
            <person name="Wicker T."/>
            <person name="Salzberg S.L."/>
            <person name="Devos K.M."/>
            <person name="Dvorak J."/>
        </authorList>
    </citation>
    <scope>NUCLEOTIDE SEQUENCE [LARGE SCALE GENOMIC DNA]</scope>
    <source>
        <strain evidence="3">cv. AL8/78</strain>
    </source>
</reference>
<keyword evidence="4" id="KW-1185">Reference proteome</keyword>
<dbReference type="SUPFAM" id="SSF52047">
    <property type="entry name" value="RNI-like"/>
    <property type="match status" value="1"/>
</dbReference>
<dbReference type="InterPro" id="IPR055357">
    <property type="entry name" value="LRR_At1g61320_AtMIF1"/>
</dbReference>
<reference evidence="4" key="2">
    <citation type="journal article" date="2017" name="Nat. Plants">
        <title>The Aegilops tauschii genome reveals multiple impacts of transposons.</title>
        <authorList>
            <person name="Zhao G."/>
            <person name="Zou C."/>
            <person name="Li K."/>
            <person name="Wang K."/>
            <person name="Li T."/>
            <person name="Gao L."/>
            <person name="Zhang X."/>
            <person name="Wang H."/>
            <person name="Yang Z."/>
            <person name="Liu X."/>
            <person name="Jiang W."/>
            <person name="Mao L."/>
            <person name="Kong X."/>
            <person name="Jiao Y."/>
            <person name="Jia J."/>
        </authorList>
    </citation>
    <scope>NUCLEOTIDE SEQUENCE [LARGE SCALE GENOMIC DNA]</scope>
    <source>
        <strain evidence="4">cv. AL8/78</strain>
    </source>
</reference>
<dbReference type="InterPro" id="IPR032675">
    <property type="entry name" value="LRR_dom_sf"/>
</dbReference>
<evidence type="ECO:0000259" key="2">
    <source>
        <dbReference type="Pfam" id="PF23622"/>
    </source>
</evidence>
<dbReference type="AlphaFoldDB" id="A0A453MII4"/>
<feature type="region of interest" description="Disordered" evidence="1">
    <location>
        <begin position="1"/>
        <end position="36"/>
    </location>
</feature>
<evidence type="ECO:0000313" key="4">
    <source>
        <dbReference type="Proteomes" id="UP000015105"/>
    </source>
</evidence>
<reference evidence="3" key="5">
    <citation type="journal article" date="2021" name="G3 (Bethesda)">
        <title>Aegilops tauschii genome assembly Aet v5.0 features greater sequence contiguity and improved annotation.</title>
        <authorList>
            <person name="Wang L."/>
            <person name="Zhu T."/>
            <person name="Rodriguez J.C."/>
            <person name="Deal K.R."/>
            <person name="Dubcovsky J."/>
            <person name="McGuire P.E."/>
            <person name="Lux T."/>
            <person name="Spannagl M."/>
            <person name="Mayer K.F.X."/>
            <person name="Baldrich P."/>
            <person name="Meyers B.C."/>
            <person name="Huo N."/>
            <person name="Gu Y.Q."/>
            <person name="Zhou H."/>
            <person name="Devos K.M."/>
            <person name="Bennetzen J.L."/>
            <person name="Unver T."/>
            <person name="Budak H."/>
            <person name="Gulick P.J."/>
            <person name="Galiba G."/>
            <person name="Kalapos B."/>
            <person name="Nelson D.R."/>
            <person name="Li P."/>
            <person name="You F.M."/>
            <person name="Luo M.C."/>
            <person name="Dvorak J."/>
        </authorList>
    </citation>
    <scope>NUCLEOTIDE SEQUENCE [LARGE SCALE GENOMIC DNA]</scope>
    <source>
        <strain evidence="3">cv. AL8/78</strain>
    </source>
</reference>
<dbReference type="EnsemblPlants" id="AET5Gv21196000.4">
    <property type="protein sequence ID" value="AET5Gv21196000.4"/>
    <property type="gene ID" value="AET5Gv21196000"/>
</dbReference>
<feature type="domain" description="At1g61320/AtMIF1 LRR" evidence="2">
    <location>
        <begin position="155"/>
        <end position="418"/>
    </location>
</feature>
<name>A0A453MII4_AEGTS</name>
<organism evidence="3 4">
    <name type="scientific">Aegilops tauschii subsp. strangulata</name>
    <name type="common">Goatgrass</name>
    <dbReference type="NCBI Taxonomy" id="200361"/>
    <lineage>
        <taxon>Eukaryota</taxon>
        <taxon>Viridiplantae</taxon>
        <taxon>Streptophyta</taxon>
        <taxon>Embryophyta</taxon>
        <taxon>Tracheophyta</taxon>
        <taxon>Spermatophyta</taxon>
        <taxon>Magnoliopsida</taxon>
        <taxon>Liliopsida</taxon>
        <taxon>Poales</taxon>
        <taxon>Poaceae</taxon>
        <taxon>BOP clade</taxon>
        <taxon>Pooideae</taxon>
        <taxon>Triticodae</taxon>
        <taxon>Triticeae</taxon>
        <taxon>Triticinae</taxon>
        <taxon>Aegilops</taxon>
    </lineage>
</organism>
<proteinExistence type="predicted"/>